<evidence type="ECO:0000313" key="1">
    <source>
        <dbReference type="EMBL" id="MBD7949596.1"/>
    </source>
</evidence>
<accession>A0ABR8RPA4</accession>
<keyword evidence="2" id="KW-1185">Reference proteome</keyword>
<reference evidence="1 2" key="1">
    <citation type="submission" date="2020-08" db="EMBL/GenBank/DDBJ databases">
        <title>A Genomic Blueprint of the Chicken Gut Microbiome.</title>
        <authorList>
            <person name="Gilroy R."/>
            <person name="Ravi A."/>
            <person name="Getino M."/>
            <person name="Pursley I."/>
            <person name="Horton D.L."/>
            <person name="Alikhan N.-F."/>
            <person name="Baker D."/>
            <person name="Gharbi K."/>
            <person name="Hall N."/>
            <person name="Watson M."/>
            <person name="Adriaenssens E.M."/>
            <person name="Foster-Nyarko E."/>
            <person name="Jarju S."/>
            <person name="Secka A."/>
            <person name="Antonio M."/>
            <person name="Oren A."/>
            <person name="Chaudhuri R."/>
            <person name="La Ragione R.M."/>
            <person name="Hildebrand F."/>
            <person name="Pallen M.J."/>
        </authorList>
    </citation>
    <scope>NUCLEOTIDE SEQUENCE [LARGE SCALE GENOMIC DNA]</scope>
    <source>
        <strain evidence="1 2">Sa4CUA1</strain>
    </source>
</reference>
<keyword evidence="1" id="KW-0946">Virion</keyword>
<comment type="caution">
    <text evidence="1">The sequence shown here is derived from an EMBL/GenBank/DDBJ whole genome shotgun (WGS) entry which is preliminary data.</text>
</comment>
<gene>
    <name evidence="1" type="ORF">H9652_04125</name>
</gene>
<dbReference type="RefSeq" id="WP_191795004.1">
    <property type="nucleotide sequence ID" value="NZ_JACSQQ010000005.1"/>
</dbReference>
<name>A0ABR8RPA4_9CELL</name>
<dbReference type="EMBL" id="JACSQQ010000005">
    <property type="protein sequence ID" value="MBD7949596.1"/>
    <property type="molecule type" value="Genomic_DNA"/>
</dbReference>
<dbReference type="Proteomes" id="UP000641803">
    <property type="component" value="Unassembled WGS sequence"/>
</dbReference>
<organism evidence="1 2">
    <name type="scientific">Oerskovia rustica</name>
    <dbReference type="NCBI Taxonomy" id="2762237"/>
    <lineage>
        <taxon>Bacteria</taxon>
        <taxon>Bacillati</taxon>
        <taxon>Actinomycetota</taxon>
        <taxon>Actinomycetes</taxon>
        <taxon>Micrococcales</taxon>
        <taxon>Cellulomonadaceae</taxon>
        <taxon>Oerskovia</taxon>
    </lineage>
</organism>
<sequence>MAITKFIPKVWSAALLKALHNQLVYAQPGVINRDYEGEIARAGDTVHITSFVDPAVRAYTRNGTITWDLLTDTQQSLVIDQQNYFAFKVDDIDKRQAIDGFVEETTTGASYNLSAEADEYVATTIAAGVDAGNALGAVTVATPSDAYDLLVEFRTKLVRSNTPAAGRYAGVSPEFYGLLLRDDRFIRLDASGTTDGLRNGVVGRAAGFDILEANTVPEAAGVQTIIAGHSIATTYAQQILNTEALRLETTFGDGIRGLHVFGAKVIRPKNLTSALVTIS</sequence>
<proteinExistence type="predicted"/>
<keyword evidence="1" id="KW-0167">Capsid protein</keyword>
<protein>
    <submittedName>
        <fullName evidence="1">Coat protein</fullName>
    </submittedName>
</protein>
<evidence type="ECO:0000313" key="2">
    <source>
        <dbReference type="Proteomes" id="UP000641803"/>
    </source>
</evidence>